<dbReference type="AlphaFoldDB" id="A0A8T1PVC3"/>
<dbReference type="Proteomes" id="UP000811609">
    <property type="component" value="Chromosome 8"/>
</dbReference>
<gene>
    <name evidence="1" type="ORF">CIPAW_08G112000</name>
</gene>
<dbReference type="EMBL" id="CM031816">
    <property type="protein sequence ID" value="KAG6645287.1"/>
    <property type="molecule type" value="Genomic_DNA"/>
</dbReference>
<accession>A0A8T1PVC3</accession>
<proteinExistence type="predicted"/>
<organism evidence="1 2">
    <name type="scientific">Carya illinoinensis</name>
    <name type="common">Pecan</name>
    <dbReference type="NCBI Taxonomy" id="32201"/>
    <lineage>
        <taxon>Eukaryota</taxon>
        <taxon>Viridiplantae</taxon>
        <taxon>Streptophyta</taxon>
        <taxon>Embryophyta</taxon>
        <taxon>Tracheophyta</taxon>
        <taxon>Spermatophyta</taxon>
        <taxon>Magnoliopsida</taxon>
        <taxon>eudicotyledons</taxon>
        <taxon>Gunneridae</taxon>
        <taxon>Pentapetalae</taxon>
        <taxon>rosids</taxon>
        <taxon>fabids</taxon>
        <taxon>Fagales</taxon>
        <taxon>Juglandaceae</taxon>
        <taxon>Carya</taxon>
    </lineage>
</organism>
<reference evidence="1" key="1">
    <citation type="submission" date="2020-12" db="EMBL/GenBank/DDBJ databases">
        <title>WGS assembly of Carya illinoinensis cv. Pawnee.</title>
        <authorList>
            <person name="Platts A."/>
            <person name="Shu S."/>
            <person name="Wright S."/>
            <person name="Barry K."/>
            <person name="Edger P."/>
            <person name="Pires J.C."/>
            <person name="Schmutz J."/>
        </authorList>
    </citation>
    <scope>NUCLEOTIDE SEQUENCE</scope>
    <source>
        <tissue evidence="1">Leaf</tissue>
    </source>
</reference>
<evidence type="ECO:0000313" key="2">
    <source>
        <dbReference type="Proteomes" id="UP000811609"/>
    </source>
</evidence>
<sequence>MPSTATQPATPQETCDFRFRLVCPDGNIKYPTSIRADAVL</sequence>
<protein>
    <submittedName>
        <fullName evidence="1">Uncharacterized protein</fullName>
    </submittedName>
</protein>
<keyword evidence="2" id="KW-1185">Reference proteome</keyword>
<comment type="caution">
    <text evidence="1">The sequence shown here is derived from an EMBL/GenBank/DDBJ whole genome shotgun (WGS) entry which is preliminary data.</text>
</comment>
<name>A0A8T1PVC3_CARIL</name>
<evidence type="ECO:0000313" key="1">
    <source>
        <dbReference type="EMBL" id="KAG6645287.1"/>
    </source>
</evidence>